<dbReference type="EMBL" id="CVQI01022336">
    <property type="protein sequence ID" value="CRK29976.1"/>
    <property type="molecule type" value="Genomic_DNA"/>
</dbReference>
<keyword evidence="1" id="KW-0436">Ligase</keyword>
<dbReference type="Gene3D" id="1.25.10.10">
    <property type="entry name" value="Leucine-rich Repeat Variant"/>
    <property type="match status" value="1"/>
</dbReference>
<dbReference type="GO" id="GO:0031931">
    <property type="term" value="C:TORC1 complex"/>
    <property type="evidence" value="ECO:0007669"/>
    <property type="project" value="InterPro"/>
</dbReference>
<dbReference type="InterPro" id="IPR004083">
    <property type="entry name" value="Raptor"/>
</dbReference>
<protein>
    <recommendedName>
        <fullName evidence="4">Aminoacyl-tRNA synthetase class II (D/K/N) domain-containing protein</fullName>
    </recommendedName>
</protein>
<dbReference type="GO" id="GO:0006418">
    <property type="term" value="P:tRNA aminoacylation for protein translation"/>
    <property type="evidence" value="ECO:0007669"/>
    <property type="project" value="InterPro"/>
</dbReference>
<dbReference type="InterPro" id="IPR016024">
    <property type="entry name" value="ARM-type_fold"/>
</dbReference>
<organism evidence="5 6">
    <name type="scientific">Verticillium longisporum</name>
    <name type="common">Verticillium dahliae var. longisporum</name>
    <dbReference type="NCBI Taxonomy" id="100787"/>
    <lineage>
        <taxon>Eukaryota</taxon>
        <taxon>Fungi</taxon>
        <taxon>Dikarya</taxon>
        <taxon>Ascomycota</taxon>
        <taxon>Pezizomycotina</taxon>
        <taxon>Sordariomycetes</taxon>
        <taxon>Hypocreomycetidae</taxon>
        <taxon>Glomerellales</taxon>
        <taxon>Plectosphaerellaceae</taxon>
        <taxon>Verticillium</taxon>
    </lineage>
</organism>
<dbReference type="SUPFAM" id="SSF48371">
    <property type="entry name" value="ARM repeat"/>
    <property type="match status" value="1"/>
</dbReference>
<evidence type="ECO:0000313" key="6">
    <source>
        <dbReference type="Proteomes" id="UP000045706"/>
    </source>
</evidence>
<name>A0A0G4M6T0_VERLO</name>
<dbReference type="PANTHER" id="PTHR12848">
    <property type="entry name" value="REGULATORY-ASSOCIATED PROTEIN OF MTOR"/>
    <property type="match status" value="1"/>
</dbReference>
<dbReference type="SUPFAM" id="SSF55681">
    <property type="entry name" value="Class II aaRS and biotin synthetases"/>
    <property type="match status" value="1"/>
</dbReference>
<feature type="non-terminal residue" evidence="5">
    <location>
        <position position="201"/>
    </location>
</feature>
<keyword evidence="2" id="KW-0547">Nucleotide-binding</keyword>
<dbReference type="GO" id="GO:0031929">
    <property type="term" value="P:TOR signaling"/>
    <property type="evidence" value="ECO:0007669"/>
    <property type="project" value="InterPro"/>
</dbReference>
<dbReference type="AlphaFoldDB" id="A0A0G4M6T0"/>
<evidence type="ECO:0000256" key="3">
    <source>
        <dbReference type="ARBA" id="ARBA00022840"/>
    </source>
</evidence>
<dbReference type="GO" id="GO:0005524">
    <property type="term" value="F:ATP binding"/>
    <property type="evidence" value="ECO:0007669"/>
    <property type="project" value="InterPro"/>
</dbReference>
<dbReference type="Pfam" id="PF00152">
    <property type="entry name" value="tRNA-synt_2"/>
    <property type="match status" value="1"/>
</dbReference>
<dbReference type="GO" id="GO:0005737">
    <property type="term" value="C:cytoplasm"/>
    <property type="evidence" value="ECO:0007669"/>
    <property type="project" value="TreeGrafter"/>
</dbReference>
<dbReference type="GO" id="GO:0030307">
    <property type="term" value="P:positive regulation of cell growth"/>
    <property type="evidence" value="ECO:0007669"/>
    <property type="project" value="TreeGrafter"/>
</dbReference>
<evidence type="ECO:0000259" key="4">
    <source>
        <dbReference type="Pfam" id="PF00152"/>
    </source>
</evidence>
<evidence type="ECO:0000256" key="1">
    <source>
        <dbReference type="ARBA" id="ARBA00022598"/>
    </source>
</evidence>
<gene>
    <name evidence="5" type="ORF">BN1723_014309</name>
</gene>
<evidence type="ECO:0000256" key="2">
    <source>
        <dbReference type="ARBA" id="ARBA00022741"/>
    </source>
</evidence>
<dbReference type="Gene3D" id="3.30.930.10">
    <property type="entry name" value="Bira Bifunctional Protein, Domain 2"/>
    <property type="match status" value="1"/>
</dbReference>
<proteinExistence type="predicted"/>
<dbReference type="PANTHER" id="PTHR12848:SF16">
    <property type="entry name" value="REGULATORY-ASSOCIATED PROTEIN OF MTOR"/>
    <property type="match status" value="1"/>
</dbReference>
<dbReference type="InterPro" id="IPR011989">
    <property type="entry name" value="ARM-like"/>
</dbReference>
<dbReference type="InterPro" id="IPR004364">
    <property type="entry name" value="Aa-tRNA-synt_II"/>
</dbReference>
<dbReference type="GO" id="GO:0009267">
    <property type="term" value="P:cellular response to starvation"/>
    <property type="evidence" value="ECO:0007669"/>
    <property type="project" value="TreeGrafter"/>
</dbReference>
<sequence length="201" mass="22886">MTYCLAHLQHQDNPLLRQWACLCLSQLWNDLPEAKWRGIRENAPSQLSVLTKDRCPEVRAAMLHAMTTFIGIIDLTDEVARVEESIAWTLLDMANDGSPMVRREFLVFLSHFILRFESKFIVAAVEQLQEEKEYLLFPPEIDGVDPESQGIKEYVDVFRSVGVPPHGGGGIGLDRVVAWFLNLPSVHLASYYPRTPKRLLP</sequence>
<dbReference type="Proteomes" id="UP000045706">
    <property type="component" value="Unassembled WGS sequence"/>
</dbReference>
<dbReference type="GO" id="GO:0004812">
    <property type="term" value="F:aminoacyl-tRNA ligase activity"/>
    <property type="evidence" value="ECO:0007669"/>
    <property type="project" value="InterPro"/>
</dbReference>
<keyword evidence="3" id="KW-0067">ATP-binding</keyword>
<evidence type="ECO:0000313" key="5">
    <source>
        <dbReference type="EMBL" id="CRK29976.1"/>
    </source>
</evidence>
<reference evidence="6" key="1">
    <citation type="submission" date="2015-05" db="EMBL/GenBank/DDBJ databases">
        <authorList>
            <person name="Fogelqvist Johan"/>
        </authorList>
    </citation>
    <scope>NUCLEOTIDE SEQUENCE [LARGE SCALE GENOMIC DNA]</scope>
</reference>
<dbReference type="GO" id="GO:0030674">
    <property type="term" value="F:protein-macromolecule adaptor activity"/>
    <property type="evidence" value="ECO:0007669"/>
    <property type="project" value="TreeGrafter"/>
</dbReference>
<dbReference type="GO" id="GO:0071230">
    <property type="term" value="P:cellular response to amino acid stimulus"/>
    <property type="evidence" value="ECO:0007669"/>
    <property type="project" value="TreeGrafter"/>
</dbReference>
<dbReference type="InterPro" id="IPR045864">
    <property type="entry name" value="aa-tRNA-synth_II/BPL/LPL"/>
</dbReference>
<feature type="domain" description="Aminoacyl-tRNA synthetase class II (D/K/N)" evidence="4">
    <location>
        <begin position="147"/>
        <end position="195"/>
    </location>
</feature>
<accession>A0A0G4M6T0</accession>
<dbReference type="GO" id="GO:0010506">
    <property type="term" value="P:regulation of autophagy"/>
    <property type="evidence" value="ECO:0007669"/>
    <property type="project" value="TreeGrafter"/>
</dbReference>